<dbReference type="GO" id="GO:0016757">
    <property type="term" value="F:glycosyltransferase activity"/>
    <property type="evidence" value="ECO:0007669"/>
    <property type="project" value="InterPro"/>
</dbReference>
<dbReference type="RefSeq" id="WP_038263560.1">
    <property type="nucleotide sequence ID" value="NZ_CAWLVK010000104.1"/>
</dbReference>
<proteinExistence type="predicted"/>
<dbReference type="Gene3D" id="3.40.50.2000">
    <property type="entry name" value="Glycogen Phosphorylase B"/>
    <property type="match status" value="2"/>
</dbReference>
<dbReference type="Proteomes" id="UP000019197">
    <property type="component" value="Unassembled WGS sequence"/>
</dbReference>
<evidence type="ECO:0000313" key="2">
    <source>
        <dbReference type="EMBL" id="CDL84457.1"/>
    </source>
</evidence>
<dbReference type="SUPFAM" id="SSF53756">
    <property type="entry name" value="UDP-Glycosyltransferase/glycogen phosphorylase"/>
    <property type="match status" value="1"/>
</dbReference>
<gene>
    <name evidence="2" type="ORF">XCR1_1920051</name>
</gene>
<dbReference type="Pfam" id="PF00534">
    <property type="entry name" value="Glycos_transf_1"/>
    <property type="match status" value="1"/>
</dbReference>
<evidence type="ECO:0000313" key="3">
    <source>
        <dbReference type="Proteomes" id="UP000019197"/>
    </source>
</evidence>
<dbReference type="OrthoDB" id="4611853at2"/>
<organism evidence="2 3">
    <name type="scientific">Xenorhabdus cabanillasii JM26</name>
    <dbReference type="NCBI Taxonomy" id="1427517"/>
    <lineage>
        <taxon>Bacteria</taxon>
        <taxon>Pseudomonadati</taxon>
        <taxon>Pseudomonadota</taxon>
        <taxon>Gammaproteobacteria</taxon>
        <taxon>Enterobacterales</taxon>
        <taxon>Morganellaceae</taxon>
        <taxon>Xenorhabdus</taxon>
    </lineage>
</organism>
<dbReference type="EMBL" id="CBXE010000104">
    <property type="protein sequence ID" value="CDL84457.1"/>
    <property type="molecule type" value="Genomic_DNA"/>
</dbReference>
<dbReference type="InterPro" id="IPR001296">
    <property type="entry name" value="Glyco_trans_1"/>
</dbReference>
<feature type="domain" description="Glycosyl transferase family 1" evidence="1">
    <location>
        <begin position="219"/>
        <end position="378"/>
    </location>
</feature>
<accession>W1J151</accession>
<protein>
    <submittedName>
        <fullName evidence="2">Glycosyl transferase, group 1</fullName>
    </submittedName>
</protein>
<dbReference type="PANTHER" id="PTHR12526:SF630">
    <property type="entry name" value="GLYCOSYLTRANSFERASE"/>
    <property type="match status" value="1"/>
</dbReference>
<reference evidence="2 3" key="1">
    <citation type="submission" date="2013-11" db="EMBL/GenBank/DDBJ databases">
        <title>Draft genome sequence and annotation of the entomopathogenic bacterium, Xenorhabdus cabanillasi strain JM26.</title>
        <authorList>
            <person name="Gualtieri M."/>
            <person name="Ogier J.C."/>
            <person name="Pages S."/>
            <person name="Givaudan A."/>
            <person name="Gaudriault S."/>
        </authorList>
    </citation>
    <scope>NUCLEOTIDE SEQUENCE [LARGE SCALE GENOMIC DNA]</scope>
    <source>
        <strain evidence="2 3">JM26</strain>
    </source>
</reference>
<dbReference type="AlphaFoldDB" id="W1J151"/>
<name>W1J151_9GAMM</name>
<dbReference type="GO" id="GO:1901135">
    <property type="term" value="P:carbohydrate derivative metabolic process"/>
    <property type="evidence" value="ECO:0007669"/>
    <property type="project" value="UniProtKB-ARBA"/>
</dbReference>
<dbReference type="PANTHER" id="PTHR12526">
    <property type="entry name" value="GLYCOSYLTRANSFERASE"/>
    <property type="match status" value="1"/>
</dbReference>
<sequence>MKSIFFITSSYPFGDGESFITSEIEDLSDNYKVHVIPTYPRGNLKNNQEKKTNKNIYYLYLPLLTIKYFFSSLLFIIKHPIILWGLLRLCLVRNYKHSIRNLVLIPKSIFLYKKMKKINPCFIYSHWISAPTQLAMMLSFLSKVPYGATGHRWDVIDNNNFTNKFENATFVRLISKKSQQLLHFKISKKYHDKIKTIYIGVDVDKNTNISFIKSHTRGVCIANLIPVKGHIYLFNAISLLKRKDNIVHIDIIGDGELKEYLLKLAKNLNIEQQIHFKGQLTHNCVQNLLDRGIYQFCCLPSLDLGNGLHEGIPVSLMEAMSKGIPCISTTTGSITELINDSYNGILVKAADSEALANGIMVLIQDKDLRQKISENGIKTINYLFNRKNNNKKILDLINKHRL</sequence>
<keyword evidence="2" id="KW-0808">Transferase</keyword>
<evidence type="ECO:0000259" key="1">
    <source>
        <dbReference type="Pfam" id="PF00534"/>
    </source>
</evidence>
<comment type="caution">
    <text evidence="2">The sequence shown here is derived from an EMBL/GenBank/DDBJ whole genome shotgun (WGS) entry which is preliminary data.</text>
</comment>